<dbReference type="EMBL" id="KN832015">
    <property type="protein sequence ID" value="KIN98436.1"/>
    <property type="molecule type" value="Genomic_DNA"/>
</dbReference>
<sequence>MVDSLEIKITPPSGPFFNAKQHWMGAFTTDPDVCEQLFEACIPVWLVWKLELVPKDMKIHCKVNITCPEGIITTPDEFEVGQMLKWNARWYYPGNPMHVHTCEAPVVGLEQFAVPWPEPNPMVLTPTTSSSMASNTASSSMPSSALGVVRMDRAKHRSGPYNSAGLKKAKTSTTLNIDLPQDFDDPAFPAHLYSWHTVLTDINKDPKRIHAGVPKITYFFPHPTLFMRGKSSEQRQRNQICEAADIFGLEFMKIQHDVPSHVQFHDITIGLADLATINSATKGKILWDLYEHNFHFKLVTLDHLLVPALWLNVESEWLDQVHQIFLGDSELTMFAEPFPVKDQGLASLEPQMKLEYVKRFWMLLAPWPGFLPDLGTSLPSSASPAHIWAVEKWLVLFYVQSFFDNFSHLPIVLHLIPKNPHSIYGLGDNHLIPSSSASSSISLSTLPPHPPQA</sequence>
<evidence type="ECO:0000313" key="1">
    <source>
        <dbReference type="EMBL" id="KIN98436.1"/>
    </source>
</evidence>
<dbReference type="AlphaFoldDB" id="A0A0C3JLJ6"/>
<dbReference type="Proteomes" id="UP000054217">
    <property type="component" value="Unassembled WGS sequence"/>
</dbReference>
<evidence type="ECO:0000313" key="2">
    <source>
        <dbReference type="Proteomes" id="UP000054217"/>
    </source>
</evidence>
<protein>
    <submittedName>
        <fullName evidence="1">Uncharacterized protein</fullName>
    </submittedName>
</protein>
<name>A0A0C3JLJ6_PISTI</name>
<accession>A0A0C3JLJ6</accession>
<keyword evidence="2" id="KW-1185">Reference proteome</keyword>
<dbReference type="HOGENOM" id="CLU_048776_0_0_1"/>
<organism evidence="1 2">
    <name type="scientific">Pisolithus tinctorius Marx 270</name>
    <dbReference type="NCBI Taxonomy" id="870435"/>
    <lineage>
        <taxon>Eukaryota</taxon>
        <taxon>Fungi</taxon>
        <taxon>Dikarya</taxon>
        <taxon>Basidiomycota</taxon>
        <taxon>Agaricomycotina</taxon>
        <taxon>Agaricomycetes</taxon>
        <taxon>Agaricomycetidae</taxon>
        <taxon>Boletales</taxon>
        <taxon>Sclerodermatineae</taxon>
        <taxon>Pisolithaceae</taxon>
        <taxon>Pisolithus</taxon>
    </lineage>
</organism>
<reference evidence="2" key="2">
    <citation type="submission" date="2015-01" db="EMBL/GenBank/DDBJ databases">
        <title>Evolutionary Origins and Diversification of the Mycorrhizal Mutualists.</title>
        <authorList>
            <consortium name="DOE Joint Genome Institute"/>
            <consortium name="Mycorrhizal Genomics Consortium"/>
            <person name="Kohler A."/>
            <person name="Kuo A."/>
            <person name="Nagy L.G."/>
            <person name="Floudas D."/>
            <person name="Copeland A."/>
            <person name="Barry K.W."/>
            <person name="Cichocki N."/>
            <person name="Veneault-Fourrey C."/>
            <person name="LaButti K."/>
            <person name="Lindquist E.A."/>
            <person name="Lipzen A."/>
            <person name="Lundell T."/>
            <person name="Morin E."/>
            <person name="Murat C."/>
            <person name="Riley R."/>
            <person name="Ohm R."/>
            <person name="Sun H."/>
            <person name="Tunlid A."/>
            <person name="Henrissat B."/>
            <person name="Grigoriev I.V."/>
            <person name="Hibbett D.S."/>
            <person name="Martin F."/>
        </authorList>
    </citation>
    <scope>NUCLEOTIDE SEQUENCE [LARGE SCALE GENOMIC DNA]</scope>
    <source>
        <strain evidence="2">Marx 270</strain>
    </source>
</reference>
<reference evidence="1 2" key="1">
    <citation type="submission" date="2014-04" db="EMBL/GenBank/DDBJ databases">
        <authorList>
            <consortium name="DOE Joint Genome Institute"/>
            <person name="Kuo A."/>
            <person name="Kohler A."/>
            <person name="Costa M.D."/>
            <person name="Nagy L.G."/>
            <person name="Floudas D."/>
            <person name="Copeland A."/>
            <person name="Barry K.W."/>
            <person name="Cichocki N."/>
            <person name="Veneault-Fourrey C."/>
            <person name="LaButti K."/>
            <person name="Lindquist E.A."/>
            <person name="Lipzen A."/>
            <person name="Lundell T."/>
            <person name="Morin E."/>
            <person name="Murat C."/>
            <person name="Sun H."/>
            <person name="Tunlid A."/>
            <person name="Henrissat B."/>
            <person name="Grigoriev I.V."/>
            <person name="Hibbett D.S."/>
            <person name="Martin F."/>
            <person name="Nordberg H.P."/>
            <person name="Cantor M.N."/>
            <person name="Hua S.X."/>
        </authorList>
    </citation>
    <scope>NUCLEOTIDE SEQUENCE [LARGE SCALE GENOMIC DNA]</scope>
    <source>
        <strain evidence="1 2">Marx 270</strain>
    </source>
</reference>
<dbReference type="InParanoid" id="A0A0C3JLJ6"/>
<dbReference type="OrthoDB" id="2643173at2759"/>
<proteinExistence type="predicted"/>
<gene>
    <name evidence="1" type="ORF">M404DRAFT_31291</name>
</gene>